<dbReference type="Proteomes" id="UP000622533">
    <property type="component" value="Unassembled WGS sequence"/>
</dbReference>
<protein>
    <recommendedName>
        <fullName evidence="3">Nitroreductase</fullName>
    </recommendedName>
</protein>
<dbReference type="EMBL" id="JADEXS010000142">
    <property type="protein sequence ID" value="MBE9023238.1"/>
    <property type="molecule type" value="Genomic_DNA"/>
</dbReference>
<name>A0A8J7CY16_DESMC</name>
<dbReference type="InterPro" id="IPR000415">
    <property type="entry name" value="Nitroreductase-like"/>
</dbReference>
<dbReference type="GO" id="GO:0016491">
    <property type="term" value="F:oxidoreductase activity"/>
    <property type="evidence" value="ECO:0007669"/>
    <property type="project" value="InterPro"/>
</dbReference>
<organism evidence="1 2">
    <name type="scientific">Desmonostoc muscorum LEGE 12446</name>
    <dbReference type="NCBI Taxonomy" id="1828758"/>
    <lineage>
        <taxon>Bacteria</taxon>
        <taxon>Bacillati</taxon>
        <taxon>Cyanobacteriota</taxon>
        <taxon>Cyanophyceae</taxon>
        <taxon>Nostocales</taxon>
        <taxon>Nostocaceae</taxon>
        <taxon>Desmonostoc</taxon>
    </lineage>
</organism>
<accession>A0A8J7CY16</accession>
<evidence type="ECO:0000313" key="1">
    <source>
        <dbReference type="EMBL" id="MBE9023238.1"/>
    </source>
</evidence>
<proteinExistence type="predicted"/>
<reference evidence="1" key="1">
    <citation type="submission" date="2020-10" db="EMBL/GenBank/DDBJ databases">
        <authorList>
            <person name="Castelo-Branco R."/>
            <person name="Eusebio N."/>
            <person name="Adriana R."/>
            <person name="Vieira A."/>
            <person name="Brugerolle De Fraissinette N."/>
            <person name="Rezende De Castro R."/>
            <person name="Schneider M.P."/>
            <person name="Vasconcelos V."/>
            <person name="Leao P.N."/>
        </authorList>
    </citation>
    <scope>NUCLEOTIDE SEQUENCE</scope>
    <source>
        <strain evidence="1">LEGE 12446</strain>
    </source>
</reference>
<comment type="caution">
    <text evidence="1">The sequence shown here is derived from an EMBL/GenBank/DDBJ whole genome shotgun (WGS) entry which is preliminary data.</text>
</comment>
<evidence type="ECO:0008006" key="3">
    <source>
        <dbReference type="Google" id="ProtNLM"/>
    </source>
</evidence>
<evidence type="ECO:0000313" key="2">
    <source>
        <dbReference type="Proteomes" id="UP000622533"/>
    </source>
</evidence>
<dbReference type="SUPFAM" id="SSF55469">
    <property type="entry name" value="FMN-dependent nitroreductase-like"/>
    <property type="match status" value="1"/>
</dbReference>
<gene>
    <name evidence="1" type="ORF">IQ276_12620</name>
</gene>
<dbReference type="Gene3D" id="3.40.109.10">
    <property type="entry name" value="NADH Oxidase"/>
    <property type="match status" value="1"/>
</dbReference>
<sequence>MKKRTFLKLMSASTVTVLVSGTVWRAYDQGVFSTGIGPAYEPWQTWRTDEPSGALALVRAAILAASPHNTQPWLFQVTESQVKLYADTQRHLGSMDPYLREMYIGLGCAIENMILTAQAKGYKYQLTLAPGILTGLLPNPKPLLVATLKLSSGQVFTTDLYNAIPDRHTNRATYDFKRLVEPKTLKILQALAKDDPDLKVFLFTKEPERQTFAEGTLQATEAIVADSNMIHDSDKWFRSNWQELQKHRSGVHIDASGIPATVRAVAKISPPISQQTAHQAWVNATKTTLASTPVFGLIAVRDLYDQPQSLRAGQLWQRMHLLVTQQELAAQPINQLPEMVDRERQLGKAPRTANFLAKLIGDSIWKPTFAFRLGYSTLQGLASARRSVEDVVV</sequence>
<dbReference type="AlphaFoldDB" id="A0A8J7CY16"/>
<dbReference type="RefSeq" id="WP_193916756.1">
    <property type="nucleotide sequence ID" value="NZ_JADEXS020000002.1"/>
</dbReference>
<dbReference type="NCBIfam" id="NF047509">
    <property type="entry name" value="Rv3131_FMN_oxido"/>
    <property type="match status" value="1"/>
</dbReference>
<keyword evidence="2" id="KW-1185">Reference proteome</keyword>